<comment type="caution">
    <text evidence="1">The sequence shown here is derived from an EMBL/GenBank/DDBJ whole genome shotgun (WGS) entry which is preliminary data.</text>
</comment>
<dbReference type="EMBL" id="JAULSR010000008">
    <property type="protein sequence ID" value="KAK0612788.1"/>
    <property type="molecule type" value="Genomic_DNA"/>
</dbReference>
<keyword evidence="2" id="KW-1185">Reference proteome</keyword>
<gene>
    <name evidence="1" type="ORF">B0T17DRAFT_541793</name>
</gene>
<accession>A0AA39TZP4</accession>
<proteinExistence type="predicted"/>
<dbReference type="Proteomes" id="UP001174934">
    <property type="component" value="Unassembled WGS sequence"/>
</dbReference>
<evidence type="ECO:0000313" key="2">
    <source>
        <dbReference type="Proteomes" id="UP001174934"/>
    </source>
</evidence>
<protein>
    <submittedName>
        <fullName evidence="1">Uncharacterized protein</fullName>
    </submittedName>
</protein>
<evidence type="ECO:0000313" key="1">
    <source>
        <dbReference type="EMBL" id="KAK0612788.1"/>
    </source>
</evidence>
<reference evidence="1" key="1">
    <citation type="submission" date="2023-06" db="EMBL/GenBank/DDBJ databases">
        <title>Genome-scale phylogeny and comparative genomics of the fungal order Sordariales.</title>
        <authorList>
            <consortium name="Lawrence Berkeley National Laboratory"/>
            <person name="Hensen N."/>
            <person name="Bonometti L."/>
            <person name="Westerberg I."/>
            <person name="Brannstrom I.O."/>
            <person name="Guillou S."/>
            <person name="Cros-Aarteil S."/>
            <person name="Calhoun S."/>
            <person name="Haridas S."/>
            <person name="Kuo A."/>
            <person name="Mondo S."/>
            <person name="Pangilinan J."/>
            <person name="Riley R."/>
            <person name="LaButti K."/>
            <person name="Andreopoulos B."/>
            <person name="Lipzen A."/>
            <person name="Chen C."/>
            <person name="Yanf M."/>
            <person name="Daum C."/>
            <person name="Ng V."/>
            <person name="Clum A."/>
            <person name="Steindorff A."/>
            <person name="Ohm R."/>
            <person name="Martin F."/>
            <person name="Silar P."/>
            <person name="Natvig D."/>
            <person name="Lalanne C."/>
            <person name="Gautier V."/>
            <person name="Ament-velasquez S.L."/>
            <person name="Kruys A."/>
            <person name="Hutchinson M.I."/>
            <person name="Powell A.J."/>
            <person name="Barry K."/>
            <person name="Miller A.N."/>
            <person name="Grigoriev I.V."/>
            <person name="Debuchy R."/>
            <person name="Gladieux P."/>
            <person name="Thoren M.H."/>
            <person name="Johannesson H."/>
        </authorList>
    </citation>
    <scope>NUCLEOTIDE SEQUENCE</scope>
    <source>
        <strain evidence="1">SMH3391-2</strain>
    </source>
</reference>
<name>A0AA39TZP4_9PEZI</name>
<sequence length="112" mass="12177">MKEVVFEESMGLLRHPGSCVVRSFRSHLTPCIGNQQGRGRRSTALSLRAMTIRSNVEYSRQPVIYSAEAMTQSPSALSAYLIACQYLSGAGHCTGHSMLSPSQGCALVQKKD</sequence>
<dbReference type="AlphaFoldDB" id="A0AA39TZP4"/>
<organism evidence="1 2">
    <name type="scientific">Bombardia bombarda</name>
    <dbReference type="NCBI Taxonomy" id="252184"/>
    <lineage>
        <taxon>Eukaryota</taxon>
        <taxon>Fungi</taxon>
        <taxon>Dikarya</taxon>
        <taxon>Ascomycota</taxon>
        <taxon>Pezizomycotina</taxon>
        <taxon>Sordariomycetes</taxon>
        <taxon>Sordariomycetidae</taxon>
        <taxon>Sordariales</taxon>
        <taxon>Lasiosphaeriaceae</taxon>
        <taxon>Bombardia</taxon>
    </lineage>
</organism>